<feature type="domain" description="RRM" evidence="5">
    <location>
        <begin position="218"/>
        <end position="287"/>
    </location>
</feature>
<proteinExistence type="predicted"/>
<dbReference type="InterPro" id="IPR027330">
    <property type="entry name" value="TPX2_central_dom"/>
</dbReference>
<keyword evidence="3" id="KW-0694">RNA-binding</keyword>
<dbReference type="PROSITE" id="PS50102">
    <property type="entry name" value="RRM"/>
    <property type="match status" value="1"/>
</dbReference>
<feature type="chain" id="PRO_5032490112" description="RRM domain-containing protein" evidence="4">
    <location>
        <begin position="21"/>
        <end position="301"/>
    </location>
</feature>
<dbReference type="PANTHER" id="PTHR48033:SF4">
    <property type="entry name" value="OS08G0320100 PROTEIN"/>
    <property type="match status" value="1"/>
</dbReference>
<dbReference type="EMBL" id="JADFTS010000007">
    <property type="protein sequence ID" value="KAF9599018.1"/>
    <property type="molecule type" value="Genomic_DNA"/>
</dbReference>
<evidence type="ECO:0000256" key="2">
    <source>
        <dbReference type="ARBA" id="ARBA00023242"/>
    </source>
</evidence>
<keyword evidence="7" id="KW-1185">Reference proteome</keyword>
<accession>A0A835LKJ7</accession>
<dbReference type="SMART" id="SM00360">
    <property type="entry name" value="RRM"/>
    <property type="match status" value="1"/>
</dbReference>
<dbReference type="InterPro" id="IPR035979">
    <property type="entry name" value="RBD_domain_sf"/>
</dbReference>
<dbReference type="AlphaFoldDB" id="A0A835LKJ7"/>
<dbReference type="GO" id="GO:0010468">
    <property type="term" value="P:regulation of gene expression"/>
    <property type="evidence" value="ECO:0007669"/>
    <property type="project" value="TreeGrafter"/>
</dbReference>
<gene>
    <name evidence="6" type="ORF">IFM89_033363</name>
</gene>
<reference evidence="6 7" key="1">
    <citation type="submission" date="2020-10" db="EMBL/GenBank/DDBJ databases">
        <title>The Coptis chinensis genome and diversification of protoberbering-type alkaloids.</title>
        <authorList>
            <person name="Wang B."/>
            <person name="Shu S."/>
            <person name="Song C."/>
            <person name="Liu Y."/>
        </authorList>
    </citation>
    <scope>NUCLEOTIDE SEQUENCE [LARGE SCALE GENOMIC DNA]</scope>
    <source>
        <strain evidence="6">HL-2020</strain>
        <tissue evidence="6">Leaf</tissue>
    </source>
</reference>
<dbReference type="GO" id="GO:0005654">
    <property type="term" value="C:nucleoplasm"/>
    <property type="evidence" value="ECO:0007669"/>
    <property type="project" value="TreeGrafter"/>
</dbReference>
<evidence type="ECO:0000313" key="6">
    <source>
        <dbReference type="EMBL" id="KAF9599018.1"/>
    </source>
</evidence>
<dbReference type="PANTHER" id="PTHR48033">
    <property type="entry name" value="RNA-BINDING (RRM/RBD/RNP MOTIFS) FAMILY PROTEIN"/>
    <property type="match status" value="1"/>
</dbReference>
<dbReference type="InterPro" id="IPR000504">
    <property type="entry name" value="RRM_dom"/>
</dbReference>
<dbReference type="Proteomes" id="UP000631114">
    <property type="component" value="Unassembled WGS sequence"/>
</dbReference>
<dbReference type="GO" id="GO:0000785">
    <property type="term" value="C:chromatin"/>
    <property type="evidence" value="ECO:0007669"/>
    <property type="project" value="TreeGrafter"/>
</dbReference>
<comment type="caution">
    <text evidence="6">The sequence shown here is derived from an EMBL/GenBank/DDBJ whole genome shotgun (WGS) entry which is preliminary data.</text>
</comment>
<evidence type="ECO:0000259" key="5">
    <source>
        <dbReference type="PROSITE" id="PS50102"/>
    </source>
</evidence>
<evidence type="ECO:0000256" key="1">
    <source>
        <dbReference type="ARBA" id="ARBA00004123"/>
    </source>
</evidence>
<dbReference type="OrthoDB" id="1875751at2759"/>
<feature type="signal peptide" evidence="4">
    <location>
        <begin position="1"/>
        <end position="20"/>
    </location>
</feature>
<dbReference type="Pfam" id="PF12214">
    <property type="entry name" value="TPX2_importin"/>
    <property type="match status" value="1"/>
</dbReference>
<evidence type="ECO:0000256" key="3">
    <source>
        <dbReference type="PROSITE-ProRule" id="PRU00176"/>
    </source>
</evidence>
<sequence>MVILLIYVAGFSGTVRAVLAKENTKPVEVMATTEVSVVQGPEVCTPQPQMVKQKVDPQLLTGLKKTQTAKKIASLLYVREGAAPAPFISITKMVRKFESSTRDSSILHVNATSKPKLTLMRPKEPDLEASHCAQYVRVKSCAELEEEMMANIPKFKARPVNKKMLEASTLPALPRSTPQLPEFQEFHLKTTERANQNVETSSIESSYRSFDNEKASPGKIFIGGLAKDTTLATFTNYFEKYGGITDSVIIKDQYTGHPRGFGFITYADPSVVDIVIEETHVINGKQVCLFFPFFPPVIATY</sequence>
<evidence type="ECO:0000256" key="4">
    <source>
        <dbReference type="SAM" id="SignalP"/>
    </source>
</evidence>
<dbReference type="SUPFAM" id="SSF54928">
    <property type="entry name" value="RNA-binding domain, RBD"/>
    <property type="match status" value="1"/>
</dbReference>
<name>A0A835LKJ7_9MAGN</name>
<comment type="subcellular location">
    <subcellularLocation>
        <location evidence="1">Nucleus</location>
    </subcellularLocation>
</comment>
<dbReference type="InterPro" id="IPR012677">
    <property type="entry name" value="Nucleotide-bd_a/b_plait_sf"/>
</dbReference>
<keyword evidence="2" id="KW-0539">Nucleus</keyword>
<dbReference type="Pfam" id="PF00076">
    <property type="entry name" value="RRM_1"/>
    <property type="match status" value="1"/>
</dbReference>
<dbReference type="GO" id="GO:0003723">
    <property type="term" value="F:RNA binding"/>
    <property type="evidence" value="ECO:0007669"/>
    <property type="project" value="UniProtKB-UniRule"/>
</dbReference>
<keyword evidence="4" id="KW-0732">Signal</keyword>
<organism evidence="6 7">
    <name type="scientific">Coptis chinensis</name>
    <dbReference type="NCBI Taxonomy" id="261450"/>
    <lineage>
        <taxon>Eukaryota</taxon>
        <taxon>Viridiplantae</taxon>
        <taxon>Streptophyta</taxon>
        <taxon>Embryophyta</taxon>
        <taxon>Tracheophyta</taxon>
        <taxon>Spermatophyta</taxon>
        <taxon>Magnoliopsida</taxon>
        <taxon>Ranunculales</taxon>
        <taxon>Ranunculaceae</taxon>
        <taxon>Coptidoideae</taxon>
        <taxon>Coptis</taxon>
    </lineage>
</organism>
<evidence type="ECO:0000313" key="7">
    <source>
        <dbReference type="Proteomes" id="UP000631114"/>
    </source>
</evidence>
<protein>
    <recommendedName>
        <fullName evidence="5">RRM domain-containing protein</fullName>
    </recommendedName>
</protein>
<dbReference type="Gene3D" id="3.30.70.330">
    <property type="match status" value="1"/>
</dbReference>